<evidence type="ECO:0000313" key="3">
    <source>
        <dbReference type="EMBL" id="ABM94890.1"/>
    </source>
</evidence>
<dbReference type="AlphaFoldDB" id="A2SH51"/>
<dbReference type="EMBL" id="CP000555">
    <property type="protein sequence ID" value="ABM94890.1"/>
    <property type="molecule type" value="Genomic_DNA"/>
</dbReference>
<dbReference type="Proteomes" id="UP000000366">
    <property type="component" value="Chromosome"/>
</dbReference>
<dbReference type="Gene3D" id="3.40.50.720">
    <property type="entry name" value="NAD(P)-binding Rossmann-like Domain"/>
    <property type="match status" value="1"/>
</dbReference>
<evidence type="ECO:0000313" key="4">
    <source>
        <dbReference type="Proteomes" id="UP000000366"/>
    </source>
</evidence>
<dbReference type="eggNOG" id="COG0604">
    <property type="taxonomic scope" value="Bacteria"/>
</dbReference>
<dbReference type="PANTHER" id="PTHR43677">
    <property type="entry name" value="SHORT-CHAIN DEHYDROGENASE/REDUCTASE"/>
    <property type="match status" value="1"/>
</dbReference>
<sequence length="291" mass="30581">MNAMAIGTAGYTAMLCVLALEQHGVRPDRGPVLVTGAAGGVGTIAIAVLAKLGFDVTASTGRLEEAAFLQKLGASQVIDRATLASAGEMLGEEKWAGAIDTVGSATLANVCAATRYRGTVTACGLAQGLDFPTSVLPFILRNITLCGIDSVMAPYELRAEAWQRLARDLDVKKLDAVTQVLGLDQAIATANDVLSGNPPTQEVNQWLLNRIPPRTAPTSRPIPSRRSIESSALRNSSTPCCVASQEKDGNVSAAGAARCSTNCSGPRQAWRETCGLRSKRITFGCQFYQLA</sequence>
<dbReference type="InterPro" id="IPR051397">
    <property type="entry name" value="Zn-ADH-like_protein"/>
</dbReference>
<dbReference type="HOGENOM" id="CLU_955829_0_0_4"/>
<proteinExistence type="predicted"/>
<accession>A2SH51</accession>
<dbReference type="STRING" id="420662.Mpe_A1932"/>
<keyword evidence="4" id="KW-1185">Reference proteome</keyword>
<dbReference type="KEGG" id="mpt:Mpe_A1932"/>
<reference evidence="3 4" key="1">
    <citation type="journal article" date="2007" name="J. Bacteriol.">
        <title>Whole-genome analysis of the methyl tert-butyl ether-degrading beta-proteobacterium Methylibium petroleiphilum PM1.</title>
        <authorList>
            <person name="Kane S.R."/>
            <person name="Chakicherla A.Y."/>
            <person name="Chain P.S.G."/>
            <person name="Schmidt R."/>
            <person name="Shin M.W."/>
            <person name="Legler T.C."/>
            <person name="Scow K.M."/>
            <person name="Larimer F.W."/>
            <person name="Lucas S.M."/>
            <person name="Richardson P.M."/>
            <person name="Hristova K.R."/>
        </authorList>
    </citation>
    <scope>NUCLEOTIDE SEQUENCE [LARGE SCALE GENOMIC DNA]</scope>
    <source>
        <strain evidence="4">ATCC BAA-1232 / LMG 22953 / PM1</strain>
    </source>
</reference>
<dbReference type="InterPro" id="IPR013149">
    <property type="entry name" value="ADH-like_C"/>
</dbReference>
<protein>
    <submittedName>
        <fullName evidence="3">NADPH:quinone reductase-related Zn-dependent oxidoreductase</fullName>
    </submittedName>
</protein>
<evidence type="ECO:0000256" key="1">
    <source>
        <dbReference type="SAM" id="MobiDB-lite"/>
    </source>
</evidence>
<gene>
    <name evidence="3" type="ordered locus">Mpe_A1932</name>
</gene>
<evidence type="ECO:0000259" key="2">
    <source>
        <dbReference type="Pfam" id="PF00107"/>
    </source>
</evidence>
<dbReference type="SUPFAM" id="SSF51735">
    <property type="entry name" value="NAD(P)-binding Rossmann-fold domains"/>
    <property type="match status" value="1"/>
</dbReference>
<dbReference type="Pfam" id="PF00107">
    <property type="entry name" value="ADH_zinc_N"/>
    <property type="match status" value="1"/>
</dbReference>
<feature type="region of interest" description="Disordered" evidence="1">
    <location>
        <begin position="212"/>
        <end position="231"/>
    </location>
</feature>
<dbReference type="PANTHER" id="PTHR43677:SF1">
    <property type="entry name" value="ACRYLYL-COA REDUCTASE ACUI-RELATED"/>
    <property type="match status" value="1"/>
</dbReference>
<organism evidence="3 4">
    <name type="scientific">Methylibium petroleiphilum (strain ATCC BAA-1232 / LMG 22953 / PM1)</name>
    <dbReference type="NCBI Taxonomy" id="420662"/>
    <lineage>
        <taxon>Bacteria</taxon>
        <taxon>Pseudomonadati</taxon>
        <taxon>Pseudomonadota</taxon>
        <taxon>Betaproteobacteria</taxon>
        <taxon>Burkholderiales</taxon>
        <taxon>Sphaerotilaceae</taxon>
        <taxon>Methylibium</taxon>
    </lineage>
</organism>
<dbReference type="GO" id="GO:0043957">
    <property type="term" value="F:acryloyl-CoA reductase (NADPH) activity"/>
    <property type="evidence" value="ECO:0007669"/>
    <property type="project" value="TreeGrafter"/>
</dbReference>
<feature type="domain" description="Alcohol dehydrogenase-like C-terminal" evidence="2">
    <location>
        <begin position="40"/>
        <end position="165"/>
    </location>
</feature>
<dbReference type="InterPro" id="IPR036291">
    <property type="entry name" value="NAD(P)-bd_dom_sf"/>
</dbReference>
<name>A2SH51_METPP</name>